<dbReference type="Proteomes" id="UP000289152">
    <property type="component" value="Unassembled WGS sequence"/>
</dbReference>
<dbReference type="AlphaFoldDB" id="A0A4Q1BLB7"/>
<proteinExistence type="predicted"/>
<dbReference type="VEuPathDB" id="FungiDB:TREMEDRAFT_62234"/>
<organism evidence="2 3">
    <name type="scientific">Tremella mesenterica</name>
    <name type="common">Jelly fungus</name>
    <dbReference type="NCBI Taxonomy" id="5217"/>
    <lineage>
        <taxon>Eukaryota</taxon>
        <taxon>Fungi</taxon>
        <taxon>Dikarya</taxon>
        <taxon>Basidiomycota</taxon>
        <taxon>Agaricomycotina</taxon>
        <taxon>Tremellomycetes</taxon>
        <taxon>Tremellales</taxon>
        <taxon>Tremellaceae</taxon>
        <taxon>Tremella</taxon>
    </lineage>
</organism>
<dbReference type="EMBL" id="SDIL01000045">
    <property type="protein sequence ID" value="RXK38578.1"/>
    <property type="molecule type" value="Genomic_DNA"/>
</dbReference>
<sequence>MDMSSYTDNHNPPNDTIMTEFTRFYRPSLAPGLLQALFHAQTDLERDKALSELDDVVFSLAVLGNRYSQQTSQSNVAVKAFTDVILASDDATDLIWDGNIDILSIHLDIAAQLPIVYNELHQTFLTLGTFQASFMPYTEQVMNHMQRGLQDLYTVVNSIGEQPTNESLQSFAQQSLEETLQLMDTIRLIRVEEEELNEEEWPEDEEMGQPSEAPSRKRDWNDEEVIESMPPSSKHRRKRRDRTH</sequence>
<feature type="compositionally biased region" description="Acidic residues" evidence="1">
    <location>
        <begin position="194"/>
        <end position="207"/>
    </location>
</feature>
<keyword evidence="3" id="KW-1185">Reference proteome</keyword>
<comment type="caution">
    <text evidence="2">The sequence shown here is derived from an EMBL/GenBank/DDBJ whole genome shotgun (WGS) entry which is preliminary data.</text>
</comment>
<protein>
    <submittedName>
        <fullName evidence="2">Uncharacterized protein</fullName>
    </submittedName>
</protein>
<feature type="region of interest" description="Disordered" evidence="1">
    <location>
        <begin position="194"/>
        <end position="244"/>
    </location>
</feature>
<evidence type="ECO:0000256" key="1">
    <source>
        <dbReference type="SAM" id="MobiDB-lite"/>
    </source>
</evidence>
<gene>
    <name evidence="2" type="ORF">M231_04084</name>
</gene>
<evidence type="ECO:0000313" key="2">
    <source>
        <dbReference type="EMBL" id="RXK38578.1"/>
    </source>
</evidence>
<reference evidence="2 3" key="1">
    <citation type="submission" date="2016-06" db="EMBL/GenBank/DDBJ databases">
        <title>Evolution of pathogenesis and genome organization in the Tremellales.</title>
        <authorList>
            <person name="Cuomo C."/>
            <person name="Litvintseva A."/>
            <person name="Heitman J."/>
            <person name="Chen Y."/>
            <person name="Sun S."/>
            <person name="Springer D."/>
            <person name="Dromer F."/>
            <person name="Young S."/>
            <person name="Zeng Q."/>
            <person name="Chapman S."/>
            <person name="Gujja S."/>
            <person name="Saif S."/>
            <person name="Birren B."/>
        </authorList>
    </citation>
    <scope>NUCLEOTIDE SEQUENCE [LARGE SCALE GENOMIC DNA]</scope>
    <source>
        <strain evidence="2 3">ATCC 28783</strain>
    </source>
</reference>
<feature type="compositionally biased region" description="Basic residues" evidence="1">
    <location>
        <begin position="233"/>
        <end position="244"/>
    </location>
</feature>
<accession>A0A4Q1BLB7</accession>
<name>A0A4Q1BLB7_TREME</name>
<dbReference type="InParanoid" id="A0A4Q1BLB7"/>
<evidence type="ECO:0000313" key="3">
    <source>
        <dbReference type="Proteomes" id="UP000289152"/>
    </source>
</evidence>